<evidence type="ECO:0000256" key="1">
    <source>
        <dbReference type="SAM" id="MobiDB-lite"/>
    </source>
</evidence>
<evidence type="ECO:0000313" key="2">
    <source>
        <dbReference type="EMBL" id="CAD9280237.1"/>
    </source>
</evidence>
<gene>
    <name evidence="2" type="ORF">GOCE00092_LOCUS9147</name>
</gene>
<dbReference type="EMBL" id="HBGK01018143">
    <property type="protein sequence ID" value="CAD9280237.1"/>
    <property type="molecule type" value="Transcribed_RNA"/>
</dbReference>
<reference evidence="2" key="1">
    <citation type="submission" date="2021-01" db="EMBL/GenBank/DDBJ databases">
        <authorList>
            <person name="Corre E."/>
            <person name="Pelletier E."/>
            <person name="Niang G."/>
            <person name="Scheremetjew M."/>
            <person name="Finn R."/>
            <person name="Kale V."/>
            <person name="Holt S."/>
            <person name="Cochrane G."/>
            <person name="Meng A."/>
            <person name="Brown T."/>
            <person name="Cohen L."/>
        </authorList>
    </citation>
    <scope>NUCLEOTIDE SEQUENCE</scope>
    <source>
        <strain evidence="2">CCMP 410</strain>
    </source>
</reference>
<feature type="region of interest" description="Disordered" evidence="1">
    <location>
        <begin position="20"/>
        <end position="44"/>
    </location>
</feature>
<dbReference type="AlphaFoldDB" id="A0A7S1Y4X1"/>
<organism evidence="2">
    <name type="scientific">Grammatophora oceanica</name>
    <dbReference type="NCBI Taxonomy" id="210454"/>
    <lineage>
        <taxon>Eukaryota</taxon>
        <taxon>Sar</taxon>
        <taxon>Stramenopiles</taxon>
        <taxon>Ochrophyta</taxon>
        <taxon>Bacillariophyta</taxon>
        <taxon>Fragilariophyceae</taxon>
        <taxon>Fragilariophycidae</taxon>
        <taxon>Rhabdonematales</taxon>
        <taxon>Grammatophoraceae</taxon>
        <taxon>Grammatophora</taxon>
    </lineage>
</organism>
<accession>A0A7S1Y4X1</accession>
<sequence length="111" mass="12505">MMQAARLPLPNLLFVGHKMSQQQPHPFNIKEEEEEEEVSSTTPSSSVVSFRGWRELLWQAACMCQKVRLGCCSIQLRRRSWIGVMGMCAADVIEVEENFISKGANSLSGFN</sequence>
<name>A0A7S1Y4X1_9STRA</name>
<proteinExistence type="predicted"/>
<protein>
    <submittedName>
        <fullName evidence="2">Uncharacterized protein</fullName>
    </submittedName>
</protein>